<dbReference type="SMART" id="SM00471">
    <property type="entry name" value="HDc"/>
    <property type="match status" value="1"/>
</dbReference>
<dbReference type="InterPro" id="IPR003607">
    <property type="entry name" value="HD/PDEase_dom"/>
</dbReference>
<proteinExistence type="inferred from homology"/>
<dbReference type="Pfam" id="PF08335">
    <property type="entry name" value="GlnD_UR_UTase"/>
    <property type="match status" value="1"/>
</dbReference>
<dbReference type="InterPro" id="IPR010043">
    <property type="entry name" value="UTase/UR"/>
</dbReference>
<keyword evidence="6" id="KW-1185">Reference proteome</keyword>
<evidence type="ECO:0000259" key="4">
    <source>
        <dbReference type="SMART" id="SM00471"/>
    </source>
</evidence>
<sequence>MNFNEELKQLLLTGHRGCDIVRYHSRRMDEFVCRTVADTNGNAGDTQSTPCFGVFATGGYGRSELAPHSDIDLMFLLRDRGDTAQIEDIYYRLLDSGIHISHCVRTPRECIEEGLKDVRTRTSLLDTRFIAGNPQMQQVFRDSVLTGLLYIDAPGRTWLKNQREFFAMRLHEMSDRHKKFGASVYLLQPNVKDSAGGLRDVHEALWLSKIALNFKSMADFAQILSRSDYRRLLAAWDFLLKVRIALHLSTLSNGHRAPARGSDTLSFNDQQTVATLLGISDTRYFSASERLLRLYYIRASTIKTITEKIRNIAGSMFVRMPRRAKTYRIDNLFSLSQNKIMINDEQVLKKFPHKIIDAYIISARTGKGFTKYLTSLIRKHTHLINKEVRTSRAAISGLMEIFRSPAPYASLQMMFNDGVLGRLIPELAPLRLLVVSEPYHIYTVDAHTMLAIKTLQQLGSPTGGYDKIVSLIYNNFKDKEILYMAVLFHDIGKAMGRWHSTRGYMQVKPVLDRLQHPPLPPPKGGEEPGASWSGKEPGASWSAKDVEFLVKNHLLLSRSAFTKDIDDHDTIAELAEGIRDERTLNALLLVTYADMSAVNPDFFTDWRKSLVIALYNRLMKHIRGIERQYTETYIGNDDEIRDIV</sequence>
<dbReference type="CDD" id="cd05401">
    <property type="entry name" value="NT_GlnE_GlnD_like"/>
    <property type="match status" value="1"/>
</dbReference>
<feature type="domain" description="HD/PDEase" evidence="4">
    <location>
        <begin position="440"/>
        <end position="608"/>
    </location>
</feature>
<evidence type="ECO:0000256" key="1">
    <source>
        <dbReference type="ARBA" id="ARBA00022679"/>
    </source>
</evidence>
<evidence type="ECO:0000256" key="2">
    <source>
        <dbReference type="ARBA" id="ARBA00022801"/>
    </source>
</evidence>
<comment type="caution">
    <text evidence="5">The sequence shown here is derived from an EMBL/GenBank/DDBJ whole genome shotgun (WGS) entry which is preliminary data.</text>
</comment>
<dbReference type="HAMAP" id="MF_00277">
    <property type="entry name" value="PII_uridylyl_transf"/>
    <property type="match status" value="1"/>
</dbReference>
<dbReference type="PANTHER" id="PTHR47320:SF1">
    <property type="entry name" value="BIFUNCTIONAL URIDYLYLTRANSFERASE_URIDYLYL-REMOVING ENZYME"/>
    <property type="match status" value="1"/>
</dbReference>
<accession>A0ABS6S1G4</accession>
<keyword evidence="1" id="KW-0808">Transferase</keyword>
<keyword evidence="2" id="KW-0378">Hydrolase</keyword>
<dbReference type="PANTHER" id="PTHR47320">
    <property type="entry name" value="BIFUNCTIONAL URIDYLYLTRANSFERASE/URIDYLYL-REMOVING ENZYME"/>
    <property type="match status" value="1"/>
</dbReference>
<evidence type="ECO:0000313" key="5">
    <source>
        <dbReference type="EMBL" id="MBV6342688.1"/>
    </source>
</evidence>
<organism evidence="5 6">
    <name type="scientific">Candidatus Magnetobacterium casense</name>
    <dbReference type="NCBI Taxonomy" id="1455061"/>
    <lineage>
        <taxon>Bacteria</taxon>
        <taxon>Pseudomonadati</taxon>
        <taxon>Nitrospirota</taxon>
        <taxon>Thermodesulfovibrionia</taxon>
        <taxon>Thermodesulfovibrionales</taxon>
        <taxon>Candidatus Magnetobacteriaceae</taxon>
        <taxon>Candidatus Magnetobacterium</taxon>
    </lineage>
</organism>
<gene>
    <name evidence="5" type="ORF">HWQ67_13955</name>
</gene>
<reference evidence="5 6" key="1">
    <citation type="journal article" date="2020" name="J Geophys Res Biogeosci">
        <title>Magnetotaxis as an Adaptation to Enable Bacterial Shuttling of Microbial Sulfur and Sulfur Cycling Across Aquatic Oxic#Anoxic Interfaces.</title>
        <authorList>
            <person name="Li J."/>
            <person name="Liu P."/>
            <person name="Wang J."/>
            <person name="Roberts A.P."/>
            <person name="Pan Y."/>
        </authorList>
    </citation>
    <scope>NUCLEOTIDE SEQUENCE [LARGE SCALE GENOMIC DNA]</scope>
    <source>
        <strain evidence="5 6">MYR-1_YQ</strain>
    </source>
</reference>
<evidence type="ECO:0000313" key="6">
    <source>
        <dbReference type="Proteomes" id="UP001196980"/>
    </source>
</evidence>
<dbReference type="EMBL" id="JABXWD010000315">
    <property type="protein sequence ID" value="MBV6342688.1"/>
    <property type="molecule type" value="Genomic_DNA"/>
</dbReference>
<dbReference type="Proteomes" id="UP001196980">
    <property type="component" value="Unassembled WGS sequence"/>
</dbReference>
<protein>
    <recommendedName>
        <fullName evidence="4">HD/PDEase domain-containing protein</fullName>
    </recommendedName>
</protein>
<feature type="region of interest" description="Disordered" evidence="3">
    <location>
        <begin position="515"/>
        <end position="538"/>
    </location>
</feature>
<name>A0ABS6S1G4_9BACT</name>
<dbReference type="InterPro" id="IPR013546">
    <property type="entry name" value="PII_UdlTrfase/GS_AdlTrfase"/>
</dbReference>
<evidence type="ECO:0000256" key="3">
    <source>
        <dbReference type="SAM" id="MobiDB-lite"/>
    </source>
</evidence>
<feature type="non-terminal residue" evidence="5">
    <location>
        <position position="644"/>
    </location>
</feature>